<feature type="domain" description="UDP-N-acetylglucosamine 2-epimerase" evidence="2">
    <location>
        <begin position="28"/>
        <end position="375"/>
    </location>
</feature>
<protein>
    <submittedName>
        <fullName evidence="3">UDP-N-acetyl glucosamine 2-epimerase</fullName>
    </submittedName>
</protein>
<dbReference type="Gene3D" id="3.40.50.2000">
    <property type="entry name" value="Glycogen Phosphorylase B"/>
    <property type="match status" value="2"/>
</dbReference>
<evidence type="ECO:0000313" key="3">
    <source>
        <dbReference type="EMBL" id="HGI30918.1"/>
    </source>
</evidence>
<keyword evidence="1" id="KW-0413">Isomerase</keyword>
<dbReference type="InterPro" id="IPR029767">
    <property type="entry name" value="WecB-like"/>
</dbReference>
<evidence type="ECO:0000259" key="2">
    <source>
        <dbReference type="Pfam" id="PF02350"/>
    </source>
</evidence>
<reference evidence="3" key="1">
    <citation type="journal article" date="2020" name="mSystems">
        <title>Genome- and Community-Level Interaction Insights into Carbon Utilization and Element Cycling Functions of Hydrothermarchaeota in Hydrothermal Sediment.</title>
        <authorList>
            <person name="Zhou Z."/>
            <person name="Liu Y."/>
            <person name="Xu W."/>
            <person name="Pan J."/>
            <person name="Luo Z.H."/>
            <person name="Li M."/>
        </authorList>
    </citation>
    <scope>NUCLEOTIDE SEQUENCE [LARGE SCALE GENOMIC DNA]</scope>
    <source>
        <strain evidence="3">SpSt-747</strain>
    </source>
</reference>
<dbReference type="PANTHER" id="PTHR43174">
    <property type="entry name" value="UDP-N-ACETYLGLUCOSAMINE 2-EPIMERASE"/>
    <property type="match status" value="1"/>
</dbReference>
<dbReference type="PANTHER" id="PTHR43174:SF1">
    <property type="entry name" value="UDP-N-ACETYLGLUCOSAMINE 2-EPIMERASE"/>
    <property type="match status" value="1"/>
</dbReference>
<dbReference type="EMBL" id="DTFV01000093">
    <property type="protein sequence ID" value="HGI30918.1"/>
    <property type="molecule type" value="Genomic_DNA"/>
</dbReference>
<dbReference type="InterPro" id="IPR003331">
    <property type="entry name" value="UDP_GlcNAc_Epimerase_2_dom"/>
</dbReference>
<comment type="similarity">
    <text evidence="1">Belongs to the UDP-N-acetylglucosamine 2-epimerase family.</text>
</comment>
<accession>A0A7V3YGZ9</accession>
<comment type="caution">
    <text evidence="3">The sequence shown here is derived from an EMBL/GenBank/DDBJ whole genome shotgun (WGS) entry which is preliminary data.</text>
</comment>
<gene>
    <name evidence="3" type="ORF">ENV30_06405</name>
</gene>
<sequence length="390" mass="43263">MKVMSIVGARPQFIKLAPVCKAMERVKDTIRHLIVHTGQHYDYGMSQVFFDELGLRDPDYHLGVGSGTHGYQTGEMLKRIEEVLVREKPDLVMVYGDTNTTLAGALASTKLHIPVAHVEAGLRSFNRKMPEEVNRVLTDHVSDFLFCPTRNAVENLRREGFTGILNDGELLPLDCNPSHLPCSRPLVINTGDVMYDALLLYAELAEKRVRILEELNLKPKAYVLATVHRAENTDNPERLGAIFEGLERIAQEGLPVLLPLHPRTRKQLRETGLHPGGVQVLDPVSYLDMLVLEKNARVVLTDSGGVQKEAFFFRVPCVTLRGKTEWVETVEAGWNTLVGCDAQRIAQAALEARQGEGSSWSYGDGRAAERVVRLLAIGSFVAEVTGYGSL</sequence>
<dbReference type="CDD" id="cd03786">
    <property type="entry name" value="GTB_UDP-GlcNAc_2-Epimerase"/>
    <property type="match status" value="1"/>
</dbReference>
<dbReference type="Pfam" id="PF02350">
    <property type="entry name" value="Epimerase_2"/>
    <property type="match status" value="1"/>
</dbReference>
<proteinExistence type="inferred from homology"/>
<dbReference type="SUPFAM" id="SSF53756">
    <property type="entry name" value="UDP-Glycosyltransferase/glycogen phosphorylase"/>
    <property type="match status" value="1"/>
</dbReference>
<evidence type="ECO:0000256" key="1">
    <source>
        <dbReference type="RuleBase" id="RU003513"/>
    </source>
</evidence>
<dbReference type="AlphaFoldDB" id="A0A7V3YGZ9"/>
<name>A0A7V3YGZ9_9BACT</name>
<dbReference type="GO" id="GO:0016853">
    <property type="term" value="F:isomerase activity"/>
    <property type="evidence" value="ECO:0007669"/>
    <property type="project" value="UniProtKB-KW"/>
</dbReference>
<organism evidence="3">
    <name type="scientific">Candidatus Caldatribacterium californiense</name>
    <dbReference type="NCBI Taxonomy" id="1454726"/>
    <lineage>
        <taxon>Bacteria</taxon>
        <taxon>Pseudomonadati</taxon>
        <taxon>Atribacterota</taxon>
        <taxon>Atribacteria</taxon>
        <taxon>Atribacterales</taxon>
        <taxon>Candidatus Caldatribacteriaceae</taxon>
        <taxon>Candidatus Caldatribacterium</taxon>
    </lineage>
</organism>